<gene>
    <name evidence="4" type="ORF">B9Z65_3877</name>
    <name evidence="5" type="ORF">C1H76_6354</name>
</gene>
<evidence type="ECO:0000313" key="7">
    <source>
        <dbReference type="Proteomes" id="UP000308133"/>
    </source>
</evidence>
<dbReference type="GO" id="GO:0000506">
    <property type="term" value="C:glycosylphosphatidylinositol-N-acetylglucosaminyltransferase (GPI-GnT) complex"/>
    <property type="evidence" value="ECO:0007669"/>
    <property type="project" value="InterPro"/>
</dbReference>
<comment type="pathway">
    <text evidence="1">Glycolipid biosynthesis; glycosylphosphatidylinositol-anchor biosynthesis.</text>
</comment>
<organism evidence="4 6">
    <name type="scientific">Elsinoe australis</name>
    <dbReference type="NCBI Taxonomy" id="40998"/>
    <lineage>
        <taxon>Eukaryota</taxon>
        <taxon>Fungi</taxon>
        <taxon>Dikarya</taxon>
        <taxon>Ascomycota</taxon>
        <taxon>Pezizomycotina</taxon>
        <taxon>Dothideomycetes</taxon>
        <taxon>Dothideomycetidae</taxon>
        <taxon>Myriangiales</taxon>
        <taxon>Elsinoaceae</taxon>
        <taxon>Elsinoe</taxon>
    </lineage>
</organism>
<evidence type="ECO:0000313" key="4">
    <source>
        <dbReference type="EMBL" id="PSK54788.1"/>
    </source>
</evidence>
<protein>
    <submittedName>
        <fullName evidence="5">Phosphatidylinositol N-acetylglucosaminyltransferase subunit gpi15</fullName>
    </submittedName>
</protein>
<keyword evidence="6" id="KW-1185">Reference proteome</keyword>
<dbReference type="InterPro" id="IPR044215">
    <property type="entry name" value="PIG-H"/>
</dbReference>
<reference evidence="5 7" key="2">
    <citation type="submission" date="2018-02" db="EMBL/GenBank/DDBJ databases">
        <title>Draft genome sequences of Elsinoe sp., causing black scab on jojoba.</title>
        <authorList>
            <person name="Stodart B."/>
            <person name="Jeffress S."/>
            <person name="Ash G."/>
            <person name="Arun Chinnappa K."/>
        </authorList>
    </citation>
    <scope>NUCLEOTIDE SEQUENCE [LARGE SCALE GENOMIC DNA]</scope>
    <source>
        <strain evidence="5 7">Hillstone_2</strain>
    </source>
</reference>
<reference evidence="4 6" key="1">
    <citation type="submission" date="2017-05" db="EMBL/GenBank/DDBJ databases">
        <title>Draft genome sequence of Elsinoe australis.</title>
        <authorList>
            <person name="Cheng Q."/>
        </authorList>
    </citation>
    <scope>NUCLEOTIDE SEQUENCE [LARGE SCALE GENOMIC DNA]</scope>
    <source>
        <strain evidence="4 6">NL1</strain>
    </source>
</reference>
<evidence type="ECO:0000256" key="1">
    <source>
        <dbReference type="ARBA" id="ARBA00004687"/>
    </source>
</evidence>
<evidence type="ECO:0000259" key="3">
    <source>
        <dbReference type="Pfam" id="PF10181"/>
    </source>
</evidence>
<keyword evidence="5" id="KW-0328">Glycosyltransferase</keyword>
<dbReference type="GO" id="GO:0006506">
    <property type="term" value="P:GPI anchor biosynthetic process"/>
    <property type="evidence" value="ECO:0007669"/>
    <property type="project" value="UniProtKB-UniPathway"/>
</dbReference>
<accession>A0A2P8A2W7</accession>
<keyword evidence="5" id="KW-0808">Transferase</keyword>
<comment type="caution">
    <text evidence="4">The sequence shown here is derived from an EMBL/GenBank/DDBJ whole genome shotgun (WGS) entry which is preliminary data.</text>
</comment>
<proteinExistence type="inferred from homology"/>
<dbReference type="InterPro" id="IPR019328">
    <property type="entry name" value="PIGH-H_dom"/>
</dbReference>
<dbReference type="UniPathway" id="UPA00196"/>
<dbReference type="Proteomes" id="UP000243723">
    <property type="component" value="Unassembled WGS sequence"/>
</dbReference>
<evidence type="ECO:0000256" key="2">
    <source>
        <dbReference type="ARBA" id="ARBA00009610"/>
    </source>
</evidence>
<comment type="similarity">
    <text evidence="2">Belongs to the PIGH family.</text>
</comment>
<feature type="domain" description="Phosphatidylinositol N-acetylglucosaminyltransferase subunit H conserved" evidence="3">
    <location>
        <begin position="15"/>
        <end position="80"/>
    </location>
</feature>
<evidence type="ECO:0000313" key="6">
    <source>
        <dbReference type="Proteomes" id="UP000243723"/>
    </source>
</evidence>
<dbReference type="AlphaFoldDB" id="A0A2P8A2W7"/>
<dbReference type="GO" id="GO:0016757">
    <property type="term" value="F:glycosyltransferase activity"/>
    <property type="evidence" value="ECO:0007669"/>
    <property type="project" value="UniProtKB-KW"/>
</dbReference>
<dbReference type="Proteomes" id="UP000308133">
    <property type="component" value="Unassembled WGS sequence"/>
</dbReference>
<dbReference type="STRING" id="40998.A0A2P8A2W7"/>
<sequence>MFLYLCVRKGYIEESLLVIRGLGVQTSTSSPTYLSTASTRFIPTSSIQDIFLHEAFKGFEVKFYLSIVVENEEDLVVVFPKTFPKRQLLEEVWRGSKACLYEPK</sequence>
<dbReference type="EMBL" id="NHZQ01000072">
    <property type="protein sequence ID" value="PSK54788.1"/>
    <property type="molecule type" value="Genomic_DNA"/>
</dbReference>
<dbReference type="PANTHER" id="PTHR15231">
    <property type="entry name" value="PHOSPHATIDYLINOSITOL N-ACETYLGLUCOSAMINYLTRANSFERASE SUBUNIT H"/>
    <property type="match status" value="1"/>
</dbReference>
<name>A0A2P8A2W7_9PEZI</name>
<dbReference type="EMBL" id="PTQR01000081">
    <property type="protein sequence ID" value="TKX21280.1"/>
    <property type="molecule type" value="Genomic_DNA"/>
</dbReference>
<evidence type="ECO:0000313" key="5">
    <source>
        <dbReference type="EMBL" id="TKX21280.1"/>
    </source>
</evidence>
<dbReference type="PANTHER" id="PTHR15231:SF1">
    <property type="entry name" value="PHOSPHATIDYLINOSITOL N-ACETYLGLUCOSAMINYLTRANSFERASE SUBUNIT H"/>
    <property type="match status" value="1"/>
</dbReference>
<dbReference type="OrthoDB" id="6256716at2759"/>
<dbReference type="Pfam" id="PF10181">
    <property type="entry name" value="PIG-H"/>
    <property type="match status" value="1"/>
</dbReference>